<sequence>MRHLPLSAAIAITLAACSGTDAPADNAATDAAPAAAAPTELVVYTSRNEQLVKPLFDRYTEETGVEITYMTDKAPPLMERLKAEGTRSPADVFITVDAGNLWQAANLGLLQPVESATLEQNIPENLRDPENRWFGLSVRARTIIHNPERAPASELSSYEDLADPKWKGRLCLRTSSAVYNQSLVATMMASLGEQETERAVKGWVDNLAAAPMSNDNAVIEAIAAGRCDVGITNTYYLGRALRENPGLPVTVFWPNQAEGERGVHVNVSGAGVTRHAPNPEAAREFIEWLSGGEAQRLFAGENLEYPANPQVPTAELISEWGQYRQDLINVSQAGEMQAEAVKLMDRAGYR</sequence>
<evidence type="ECO:0000256" key="3">
    <source>
        <dbReference type="PIRSR" id="PIRSR002825-1"/>
    </source>
</evidence>
<dbReference type="GO" id="GO:0030288">
    <property type="term" value="C:outer membrane-bounded periplasmic space"/>
    <property type="evidence" value="ECO:0007669"/>
    <property type="project" value="TreeGrafter"/>
</dbReference>
<evidence type="ECO:0000256" key="2">
    <source>
        <dbReference type="ARBA" id="ARBA00022729"/>
    </source>
</evidence>
<dbReference type="PANTHER" id="PTHR30006">
    <property type="entry name" value="THIAMINE-BINDING PERIPLASMIC PROTEIN-RELATED"/>
    <property type="match status" value="1"/>
</dbReference>
<keyword evidence="3" id="KW-0479">Metal-binding</keyword>
<dbReference type="InterPro" id="IPR026045">
    <property type="entry name" value="Ferric-bd"/>
</dbReference>
<keyword evidence="5" id="KW-1185">Reference proteome</keyword>
<organism evidence="4 5">
    <name type="scientific">Lysobacter spongiicola DSM 21749</name>
    <dbReference type="NCBI Taxonomy" id="1122188"/>
    <lineage>
        <taxon>Bacteria</taxon>
        <taxon>Pseudomonadati</taxon>
        <taxon>Pseudomonadota</taxon>
        <taxon>Gammaproteobacteria</taxon>
        <taxon>Lysobacterales</taxon>
        <taxon>Lysobacteraceae</taxon>
        <taxon>Novilysobacter</taxon>
    </lineage>
</organism>
<dbReference type="OrthoDB" id="9769567at2"/>
<evidence type="ECO:0000256" key="1">
    <source>
        <dbReference type="ARBA" id="ARBA00008520"/>
    </source>
</evidence>
<gene>
    <name evidence="4" type="ORF">SAMN02745674_00051</name>
</gene>
<feature type="binding site" evidence="3">
    <location>
        <position position="235"/>
    </location>
    <ligand>
        <name>Fe cation</name>
        <dbReference type="ChEBI" id="CHEBI:24875"/>
    </ligand>
</feature>
<keyword evidence="2" id="KW-0732">Signal</keyword>
<dbReference type="SUPFAM" id="SSF53850">
    <property type="entry name" value="Periplasmic binding protein-like II"/>
    <property type="match status" value="1"/>
</dbReference>
<dbReference type="PIRSF" id="PIRSF002825">
    <property type="entry name" value="CfbpA"/>
    <property type="match status" value="1"/>
</dbReference>
<dbReference type="Gene3D" id="3.40.190.10">
    <property type="entry name" value="Periplasmic binding protein-like II"/>
    <property type="match status" value="2"/>
</dbReference>
<feature type="binding site" evidence="3">
    <location>
        <position position="236"/>
    </location>
    <ligand>
        <name>Fe cation</name>
        <dbReference type="ChEBI" id="CHEBI:24875"/>
    </ligand>
</feature>
<name>A0A1T4LKV2_9GAMM</name>
<proteinExistence type="inferred from homology"/>
<keyword evidence="3" id="KW-0408">Iron</keyword>
<protein>
    <submittedName>
        <fullName evidence="4">Iron(III) transport system substrate-binding protein</fullName>
    </submittedName>
</protein>
<evidence type="ECO:0000313" key="4">
    <source>
        <dbReference type="EMBL" id="SJZ55276.1"/>
    </source>
</evidence>
<reference evidence="4 5" key="1">
    <citation type="submission" date="2017-02" db="EMBL/GenBank/DDBJ databases">
        <authorList>
            <person name="Peterson S.W."/>
        </authorList>
    </citation>
    <scope>NUCLEOTIDE SEQUENCE [LARGE SCALE GENOMIC DNA]</scope>
    <source>
        <strain evidence="4 5">DSM 21749</strain>
    </source>
</reference>
<dbReference type="PANTHER" id="PTHR30006:SF15">
    <property type="entry name" value="IRON-UTILIZATION PERIPLASMIC PROTEIN"/>
    <property type="match status" value="1"/>
</dbReference>
<dbReference type="Pfam" id="PF13343">
    <property type="entry name" value="SBP_bac_6"/>
    <property type="match status" value="1"/>
</dbReference>
<dbReference type="Proteomes" id="UP000190061">
    <property type="component" value="Unassembled WGS sequence"/>
</dbReference>
<comment type="similarity">
    <text evidence="1">Belongs to the bacterial solute-binding protein 1 family.</text>
</comment>
<dbReference type="STRING" id="1122188.SAMN02745674_00051"/>
<dbReference type="AlphaFoldDB" id="A0A1T4LKV2"/>
<dbReference type="GO" id="GO:0046872">
    <property type="term" value="F:metal ion binding"/>
    <property type="evidence" value="ECO:0007669"/>
    <property type="project" value="UniProtKB-KW"/>
</dbReference>
<dbReference type="RefSeq" id="WP_078756725.1">
    <property type="nucleotide sequence ID" value="NZ_FUXP01000001.1"/>
</dbReference>
<dbReference type="EMBL" id="FUXP01000001">
    <property type="protein sequence ID" value="SJZ55276.1"/>
    <property type="molecule type" value="Genomic_DNA"/>
</dbReference>
<evidence type="ECO:0000313" key="5">
    <source>
        <dbReference type="Proteomes" id="UP000190061"/>
    </source>
</evidence>
<dbReference type="PROSITE" id="PS51257">
    <property type="entry name" value="PROKAR_LIPOPROTEIN"/>
    <property type="match status" value="1"/>
</dbReference>
<accession>A0A1T4LKV2</accession>